<evidence type="ECO:0000256" key="3">
    <source>
        <dbReference type="ARBA" id="ARBA00022842"/>
    </source>
</evidence>
<name>A0A2M9ZBJ9_9LEPT</name>
<keyword evidence="3" id="KW-0460">Magnesium</keyword>
<organism evidence="4 5">
    <name type="scientific">Leptospira wolffii</name>
    <dbReference type="NCBI Taxonomy" id="409998"/>
    <lineage>
        <taxon>Bacteria</taxon>
        <taxon>Pseudomonadati</taxon>
        <taxon>Spirochaetota</taxon>
        <taxon>Spirochaetia</taxon>
        <taxon>Leptospirales</taxon>
        <taxon>Leptospiraceae</taxon>
        <taxon>Leptospira</taxon>
    </lineage>
</organism>
<dbReference type="GO" id="GO:0016787">
    <property type="term" value="F:hydrolase activity"/>
    <property type="evidence" value="ECO:0007669"/>
    <property type="project" value="UniProtKB-KW"/>
</dbReference>
<protein>
    <submittedName>
        <fullName evidence="4">Haloacid dehalogenase</fullName>
    </submittedName>
</protein>
<dbReference type="InterPro" id="IPR050582">
    <property type="entry name" value="HAD-like_SerB"/>
</dbReference>
<accession>A0A2M9ZBJ9</accession>
<sequence length="275" mass="31396">MLPSSDWSPEVFSFLEEYLTGRRDRSVVFDFDNTLVREDFGEAVMCELLSEGVPWVSDLSPFFPEPGKAEQMESLRRSDTKEFLAEIWKYYGSKIEKGGLEAGYRWSTWIFSGRPASELSKTASIVWKRQQESDSIESVQAYKPMFELVSELRRIGADIKIITASPDLVIQEVSELWGISKENVLGMRLKERDGVLSPELKEPFTYGIGKVKLFREASGQDRFELAFGDSENDFPMLEEASIRGIFLDRGKKKIPPQGTLIQKVSNWKTVPIIRV</sequence>
<dbReference type="RefSeq" id="WP_100759172.1">
    <property type="nucleotide sequence ID" value="NZ_NPDT01000004.1"/>
</dbReference>
<dbReference type="GO" id="GO:0046872">
    <property type="term" value="F:metal ion binding"/>
    <property type="evidence" value="ECO:0007669"/>
    <property type="project" value="UniProtKB-KW"/>
</dbReference>
<evidence type="ECO:0000313" key="4">
    <source>
        <dbReference type="EMBL" id="PJZ65742.1"/>
    </source>
</evidence>
<evidence type="ECO:0000313" key="5">
    <source>
        <dbReference type="Proteomes" id="UP000231912"/>
    </source>
</evidence>
<evidence type="ECO:0000256" key="2">
    <source>
        <dbReference type="ARBA" id="ARBA00022801"/>
    </source>
</evidence>
<dbReference type="PANTHER" id="PTHR43344:SF13">
    <property type="entry name" value="PHOSPHATASE RV3661-RELATED"/>
    <property type="match status" value="1"/>
</dbReference>
<dbReference type="PANTHER" id="PTHR43344">
    <property type="entry name" value="PHOSPHOSERINE PHOSPHATASE"/>
    <property type="match status" value="1"/>
</dbReference>
<proteinExistence type="predicted"/>
<dbReference type="NCBIfam" id="TIGR01488">
    <property type="entry name" value="HAD-SF-IB"/>
    <property type="match status" value="1"/>
</dbReference>
<dbReference type="SUPFAM" id="SSF56784">
    <property type="entry name" value="HAD-like"/>
    <property type="match status" value="1"/>
</dbReference>
<dbReference type="Gene3D" id="3.40.50.1000">
    <property type="entry name" value="HAD superfamily/HAD-like"/>
    <property type="match status" value="1"/>
</dbReference>
<dbReference type="Pfam" id="PF12710">
    <property type="entry name" value="HAD"/>
    <property type="match status" value="1"/>
</dbReference>
<comment type="caution">
    <text evidence="4">The sequence shown here is derived from an EMBL/GenBank/DDBJ whole genome shotgun (WGS) entry which is preliminary data.</text>
</comment>
<dbReference type="InterPro" id="IPR023214">
    <property type="entry name" value="HAD_sf"/>
</dbReference>
<evidence type="ECO:0000256" key="1">
    <source>
        <dbReference type="ARBA" id="ARBA00022723"/>
    </source>
</evidence>
<gene>
    <name evidence="4" type="ORF">CH371_12550</name>
</gene>
<keyword evidence="1" id="KW-0479">Metal-binding</keyword>
<dbReference type="AlphaFoldDB" id="A0A2M9ZBJ9"/>
<reference evidence="4 5" key="1">
    <citation type="submission" date="2017-07" db="EMBL/GenBank/DDBJ databases">
        <title>Leptospira spp. isolated from tropical soils.</title>
        <authorList>
            <person name="Thibeaux R."/>
            <person name="Iraola G."/>
            <person name="Ferres I."/>
            <person name="Bierque E."/>
            <person name="Girault D."/>
            <person name="Soupe-Gilbert M.-E."/>
            <person name="Picardeau M."/>
            <person name="Goarant C."/>
        </authorList>
    </citation>
    <scope>NUCLEOTIDE SEQUENCE [LARGE SCALE GENOMIC DNA]</scope>
    <source>
        <strain evidence="4 5">FH2-C-A2</strain>
    </source>
</reference>
<dbReference type="Proteomes" id="UP000231912">
    <property type="component" value="Unassembled WGS sequence"/>
</dbReference>
<dbReference type="InterPro" id="IPR036412">
    <property type="entry name" value="HAD-like_sf"/>
</dbReference>
<keyword evidence="2" id="KW-0378">Hydrolase</keyword>
<dbReference type="EMBL" id="NPDT01000004">
    <property type="protein sequence ID" value="PJZ65742.1"/>
    <property type="molecule type" value="Genomic_DNA"/>
</dbReference>